<accession>Q7UY76</accession>
<protein>
    <submittedName>
        <fullName evidence="2">Uncharacterized protein</fullName>
    </submittedName>
</protein>
<evidence type="ECO:0000313" key="2">
    <source>
        <dbReference type="EMBL" id="CAD71772.1"/>
    </source>
</evidence>
<dbReference type="OrthoDB" id="289487at2"/>
<name>Q7UY76_RHOBA</name>
<keyword evidence="1" id="KW-0472">Membrane</keyword>
<keyword evidence="1" id="KW-1133">Transmembrane helix</keyword>
<evidence type="ECO:0000256" key="1">
    <source>
        <dbReference type="SAM" id="Phobius"/>
    </source>
</evidence>
<organism evidence="2 3">
    <name type="scientific">Rhodopirellula baltica (strain DSM 10527 / NCIMB 13988 / SH1)</name>
    <dbReference type="NCBI Taxonomy" id="243090"/>
    <lineage>
        <taxon>Bacteria</taxon>
        <taxon>Pseudomonadati</taxon>
        <taxon>Planctomycetota</taxon>
        <taxon>Planctomycetia</taxon>
        <taxon>Pirellulales</taxon>
        <taxon>Pirellulaceae</taxon>
        <taxon>Rhodopirellula</taxon>
    </lineage>
</organism>
<dbReference type="EMBL" id="BX294134">
    <property type="protein sequence ID" value="CAD71772.1"/>
    <property type="molecule type" value="Genomic_DNA"/>
</dbReference>
<keyword evidence="1" id="KW-0812">Transmembrane</keyword>
<gene>
    <name evidence="2" type="ordered locus">RB827</name>
</gene>
<proteinExistence type="predicted"/>
<reference evidence="2 3" key="1">
    <citation type="journal article" date="2003" name="Proc. Natl. Acad. Sci. U.S.A.">
        <title>Complete genome sequence of the marine planctomycete Pirellula sp. strain 1.</title>
        <authorList>
            <person name="Gloeckner F.O."/>
            <person name="Kube M."/>
            <person name="Bauer M."/>
            <person name="Teeling H."/>
            <person name="Lombardot T."/>
            <person name="Ludwig W."/>
            <person name="Gade D."/>
            <person name="Beck A."/>
            <person name="Borzym K."/>
            <person name="Heitmann K."/>
            <person name="Rabus R."/>
            <person name="Schlesner H."/>
            <person name="Amann R."/>
            <person name="Reinhardt R."/>
        </authorList>
    </citation>
    <scope>NUCLEOTIDE SEQUENCE [LARGE SCALE GENOMIC DNA]</scope>
    <source>
        <strain evidence="3">DSM 10527 / NCIMB 13988 / SH1</strain>
    </source>
</reference>
<dbReference type="AlphaFoldDB" id="Q7UY76"/>
<dbReference type="EnsemblBacteria" id="CAD71772">
    <property type="protein sequence ID" value="CAD71772"/>
    <property type="gene ID" value="RB827"/>
</dbReference>
<sequence length="158" mass="17773">MQVVVKRFRISTLLIFTALCAGAFVVLRPFDPQVRIYDPVDLDRYHGYYHGAKIYEVSVVNAGGHAIWLPDNSEPFASSAIGHFVGGVRTNRVFVWAEDRGFKQVQPGEGLVYQICMSESDADFEVVIEVQDWRGSSQRIDDRVYVLKPSEARESSAS</sequence>
<dbReference type="KEGG" id="rba:RB827"/>
<evidence type="ECO:0000313" key="3">
    <source>
        <dbReference type="Proteomes" id="UP000001025"/>
    </source>
</evidence>
<feature type="transmembrane region" description="Helical" evidence="1">
    <location>
        <begin position="12"/>
        <end position="30"/>
    </location>
</feature>
<keyword evidence="3" id="KW-1185">Reference proteome</keyword>
<dbReference type="PATRIC" id="fig|243090.15.peg.390"/>
<dbReference type="Proteomes" id="UP000001025">
    <property type="component" value="Chromosome"/>
</dbReference>
<dbReference type="InParanoid" id="Q7UY76"/>
<dbReference type="STRING" id="243090.RB827"/>
<dbReference type="HOGENOM" id="CLU_1668007_0_0_0"/>